<evidence type="ECO:0000256" key="1">
    <source>
        <dbReference type="SAM" id="Phobius"/>
    </source>
</evidence>
<gene>
    <name evidence="2" type="ORF">ABS766_09935</name>
</gene>
<keyword evidence="1" id="KW-1133">Transmembrane helix</keyword>
<protein>
    <submittedName>
        <fullName evidence="2">Uncharacterized protein</fullName>
    </submittedName>
</protein>
<evidence type="ECO:0000313" key="2">
    <source>
        <dbReference type="EMBL" id="MFL9844735.1"/>
    </source>
</evidence>
<organism evidence="2 3">
    <name type="scientific">Flavobacterium rhizosphaerae</name>
    <dbReference type="NCBI Taxonomy" id="3163298"/>
    <lineage>
        <taxon>Bacteria</taxon>
        <taxon>Pseudomonadati</taxon>
        <taxon>Bacteroidota</taxon>
        <taxon>Flavobacteriia</taxon>
        <taxon>Flavobacteriales</taxon>
        <taxon>Flavobacteriaceae</taxon>
        <taxon>Flavobacterium</taxon>
    </lineage>
</organism>
<feature type="transmembrane region" description="Helical" evidence="1">
    <location>
        <begin position="6"/>
        <end position="24"/>
    </location>
</feature>
<dbReference type="EMBL" id="JBELPZ010000009">
    <property type="protein sequence ID" value="MFL9844735.1"/>
    <property type="molecule type" value="Genomic_DNA"/>
</dbReference>
<keyword evidence="1" id="KW-0812">Transmembrane</keyword>
<accession>A0ABW8YXL2</accession>
<dbReference type="RefSeq" id="WP_408084992.1">
    <property type="nucleotide sequence ID" value="NZ_JBELPZ010000009.1"/>
</dbReference>
<feature type="transmembrane region" description="Helical" evidence="1">
    <location>
        <begin position="36"/>
        <end position="55"/>
    </location>
</feature>
<keyword evidence="3" id="KW-1185">Reference proteome</keyword>
<proteinExistence type="predicted"/>
<dbReference type="Proteomes" id="UP001629156">
    <property type="component" value="Unassembled WGS sequence"/>
</dbReference>
<name>A0ABW8YXL2_9FLAO</name>
<sequence>MDPFQIIVMVVIMATIAMQALQLADFKEWRSQVIEGCYLAIIIALLIYSNFFPWLNSCFL</sequence>
<reference evidence="2 3" key="1">
    <citation type="submission" date="2024-06" db="EMBL/GenBank/DDBJ databases">
        <authorList>
            <person name="Kaempfer P."/>
            <person name="Viver T."/>
        </authorList>
    </citation>
    <scope>NUCLEOTIDE SEQUENCE [LARGE SCALE GENOMIC DNA]</scope>
    <source>
        <strain evidence="2 3">ST-119</strain>
    </source>
</reference>
<evidence type="ECO:0000313" key="3">
    <source>
        <dbReference type="Proteomes" id="UP001629156"/>
    </source>
</evidence>
<keyword evidence="1" id="KW-0472">Membrane</keyword>
<comment type="caution">
    <text evidence="2">The sequence shown here is derived from an EMBL/GenBank/DDBJ whole genome shotgun (WGS) entry which is preliminary data.</text>
</comment>